<dbReference type="SUPFAM" id="SSF101386">
    <property type="entry name" value="all-alpha NTP pyrophosphatases"/>
    <property type="match status" value="1"/>
</dbReference>
<dbReference type="InterPro" id="IPR052555">
    <property type="entry name" value="dCTP_Pyrophosphatase"/>
</dbReference>
<protein>
    <submittedName>
        <fullName evidence="2">Nucleotide pyrophosphohydrolase</fullName>
    </submittedName>
</protein>
<dbReference type="EMBL" id="NSKD01000005">
    <property type="protein sequence ID" value="PAU79802.1"/>
    <property type="molecule type" value="Genomic_DNA"/>
</dbReference>
<accession>A0A2A2F5B7</accession>
<dbReference type="GO" id="GO:0047840">
    <property type="term" value="F:dCTP diphosphatase activity"/>
    <property type="evidence" value="ECO:0007669"/>
    <property type="project" value="TreeGrafter"/>
</dbReference>
<dbReference type="RefSeq" id="WP_095617872.1">
    <property type="nucleotide sequence ID" value="NZ_NSKD01000005.1"/>
</dbReference>
<sequence length="120" mass="13871">MSVDGMRTFGELQERLQHFVDEREWSRFHSPKNLTMALTGEVGELVEHFQWLDGKASEALEPETREAVRRELADVQIYLMLLAGRLDMDLLEAVDDKIDENEGKYPADKARGRSDKYTNL</sequence>
<proteinExistence type="predicted"/>
<keyword evidence="2" id="KW-0378">Hydrolase</keyword>
<name>A0A2A2F5B7_9GAMM</name>
<dbReference type="GO" id="GO:0006253">
    <property type="term" value="P:dCTP catabolic process"/>
    <property type="evidence" value="ECO:0007669"/>
    <property type="project" value="TreeGrafter"/>
</dbReference>
<feature type="region of interest" description="Disordered" evidence="1">
    <location>
        <begin position="101"/>
        <end position="120"/>
    </location>
</feature>
<dbReference type="Gene3D" id="1.10.287.1080">
    <property type="entry name" value="MazG-like"/>
    <property type="match status" value="1"/>
</dbReference>
<dbReference type="GO" id="GO:0005829">
    <property type="term" value="C:cytosol"/>
    <property type="evidence" value="ECO:0007669"/>
    <property type="project" value="TreeGrafter"/>
</dbReference>
<dbReference type="PANTHER" id="PTHR46523">
    <property type="entry name" value="DCTP PYROPHOSPHATASE 1"/>
    <property type="match status" value="1"/>
</dbReference>
<evidence type="ECO:0000256" key="1">
    <source>
        <dbReference type="SAM" id="MobiDB-lite"/>
    </source>
</evidence>
<dbReference type="GO" id="GO:0042262">
    <property type="term" value="P:DNA protection"/>
    <property type="evidence" value="ECO:0007669"/>
    <property type="project" value="TreeGrafter"/>
</dbReference>
<comment type="caution">
    <text evidence="2">The sequence shown here is derived from an EMBL/GenBank/DDBJ whole genome shotgun (WGS) entry which is preliminary data.</text>
</comment>
<dbReference type="PIRSF" id="PIRSF029826">
    <property type="entry name" value="UCP029826_pph"/>
    <property type="match status" value="1"/>
</dbReference>
<evidence type="ECO:0000313" key="2">
    <source>
        <dbReference type="EMBL" id="PAU79802.1"/>
    </source>
</evidence>
<dbReference type="CDD" id="cd11537">
    <property type="entry name" value="NTP-PPase_RS21-C6_like"/>
    <property type="match status" value="1"/>
</dbReference>
<dbReference type="OrthoDB" id="9791898at2"/>
<dbReference type="PANTHER" id="PTHR46523:SF1">
    <property type="entry name" value="DCTP PYROPHOSPHATASE 1"/>
    <property type="match status" value="1"/>
</dbReference>
<gene>
    <name evidence="2" type="ORF">CK501_11410</name>
</gene>
<dbReference type="InterPro" id="IPR025984">
    <property type="entry name" value="DCTPP"/>
</dbReference>
<keyword evidence="3" id="KW-1185">Reference proteome</keyword>
<dbReference type="Proteomes" id="UP000218896">
    <property type="component" value="Unassembled WGS sequence"/>
</dbReference>
<evidence type="ECO:0000313" key="3">
    <source>
        <dbReference type="Proteomes" id="UP000218896"/>
    </source>
</evidence>
<dbReference type="AlphaFoldDB" id="A0A2A2F5B7"/>
<dbReference type="Pfam" id="PF12643">
    <property type="entry name" value="MazG-like"/>
    <property type="match status" value="1"/>
</dbReference>
<reference evidence="2 3" key="1">
    <citation type="submission" date="2017-08" db="EMBL/GenBank/DDBJ databases">
        <title>Halovibrio sewagensis sp. nov., isolated from wastewater of high salinity.</title>
        <authorList>
            <person name="Dong X."/>
            <person name="Zhang G."/>
        </authorList>
    </citation>
    <scope>NUCLEOTIDE SEQUENCE [LARGE SCALE GENOMIC DNA]</scope>
    <source>
        <strain evidence="2 3">YL5-2</strain>
    </source>
</reference>
<organism evidence="2 3">
    <name type="scientific">Halovibrio salipaludis</name>
    <dbReference type="NCBI Taxonomy" id="2032626"/>
    <lineage>
        <taxon>Bacteria</taxon>
        <taxon>Pseudomonadati</taxon>
        <taxon>Pseudomonadota</taxon>
        <taxon>Gammaproteobacteria</taxon>
        <taxon>Oceanospirillales</taxon>
        <taxon>Halomonadaceae</taxon>
        <taxon>Halovibrio</taxon>
    </lineage>
</organism>